<evidence type="ECO:0000313" key="2">
    <source>
        <dbReference type="EMBL" id="KKP36755.1"/>
    </source>
</evidence>
<feature type="non-terminal residue" evidence="2">
    <location>
        <position position="36"/>
    </location>
</feature>
<sequence>MPTSPKRERGWLEIRRSEAEADLSSVAESGGGKESR</sequence>
<protein>
    <submittedName>
        <fullName evidence="2">Uncharacterized protein</fullName>
    </submittedName>
</protein>
<accession>A0A0G0BD31</accession>
<evidence type="ECO:0000313" key="3">
    <source>
        <dbReference type="Proteomes" id="UP000034349"/>
    </source>
</evidence>
<comment type="caution">
    <text evidence="2">The sequence shown here is derived from an EMBL/GenBank/DDBJ whole genome shotgun (WGS) entry which is preliminary data.</text>
</comment>
<name>A0A0G0BD31_9BACT</name>
<proteinExistence type="predicted"/>
<feature type="compositionally biased region" description="Basic and acidic residues" evidence="1">
    <location>
        <begin position="1"/>
        <end position="19"/>
    </location>
</feature>
<gene>
    <name evidence="2" type="ORF">UR23_C0013G0001</name>
</gene>
<dbReference type="EMBL" id="LBOK01000013">
    <property type="protein sequence ID" value="KKP36755.1"/>
    <property type="molecule type" value="Genomic_DNA"/>
</dbReference>
<dbReference type="Proteomes" id="UP000034349">
    <property type="component" value="Unassembled WGS sequence"/>
</dbReference>
<evidence type="ECO:0000256" key="1">
    <source>
        <dbReference type="SAM" id="MobiDB-lite"/>
    </source>
</evidence>
<dbReference type="AlphaFoldDB" id="A0A0G0BD31"/>
<reference evidence="2 3" key="1">
    <citation type="journal article" date="2015" name="Nature">
        <title>rRNA introns, odd ribosomes, and small enigmatic genomes across a large radiation of phyla.</title>
        <authorList>
            <person name="Brown C.T."/>
            <person name="Hug L.A."/>
            <person name="Thomas B.C."/>
            <person name="Sharon I."/>
            <person name="Castelle C.J."/>
            <person name="Singh A."/>
            <person name="Wilkins M.J."/>
            <person name="Williams K.H."/>
            <person name="Banfield J.F."/>
        </authorList>
    </citation>
    <scope>NUCLEOTIDE SEQUENCE [LARGE SCALE GENOMIC DNA]</scope>
</reference>
<feature type="region of interest" description="Disordered" evidence="1">
    <location>
        <begin position="1"/>
        <end position="36"/>
    </location>
</feature>
<organism evidence="2 3">
    <name type="scientific">Candidatus Roizmanbacteria bacterium GW2011_GWA2_32_13</name>
    <dbReference type="NCBI Taxonomy" id="1618475"/>
    <lineage>
        <taxon>Bacteria</taxon>
        <taxon>Candidatus Roizmaniibacteriota</taxon>
    </lineage>
</organism>